<dbReference type="PROSITE" id="PS51257">
    <property type="entry name" value="PROKAR_LIPOPROTEIN"/>
    <property type="match status" value="1"/>
</dbReference>
<evidence type="ECO:0000259" key="8">
    <source>
        <dbReference type="Pfam" id="PF14322"/>
    </source>
</evidence>
<organism evidence="9 10">
    <name type="scientific">Sphingobacterium tenebrionis</name>
    <dbReference type="NCBI Taxonomy" id="3111775"/>
    <lineage>
        <taxon>Bacteria</taxon>
        <taxon>Pseudomonadati</taxon>
        <taxon>Bacteroidota</taxon>
        <taxon>Sphingobacteriia</taxon>
        <taxon>Sphingobacteriales</taxon>
        <taxon>Sphingobacteriaceae</taxon>
        <taxon>Sphingobacterium</taxon>
    </lineage>
</organism>
<dbReference type="InterPro" id="IPR011990">
    <property type="entry name" value="TPR-like_helical_dom_sf"/>
</dbReference>
<evidence type="ECO:0000259" key="7">
    <source>
        <dbReference type="Pfam" id="PF07980"/>
    </source>
</evidence>
<dbReference type="CDD" id="cd08977">
    <property type="entry name" value="SusD"/>
    <property type="match status" value="1"/>
</dbReference>
<evidence type="ECO:0000256" key="5">
    <source>
        <dbReference type="ARBA" id="ARBA00023237"/>
    </source>
</evidence>
<keyword evidence="10" id="KW-1185">Reference proteome</keyword>
<evidence type="ECO:0000256" key="1">
    <source>
        <dbReference type="ARBA" id="ARBA00004442"/>
    </source>
</evidence>
<reference evidence="9 10" key="1">
    <citation type="submission" date="2024-01" db="EMBL/GenBank/DDBJ databases">
        <title>Sphingobacterium tenebrionis sp. nov., a novel endophyte isolated from tenebrio molitor intestines.</title>
        <authorList>
            <person name="Zhang C."/>
        </authorList>
    </citation>
    <scope>NUCLEOTIDE SEQUENCE [LARGE SCALE GENOMIC DNA]</scope>
    <source>
        <strain evidence="9 10">PU5-4</strain>
    </source>
</reference>
<feature type="domain" description="RagB/SusD" evidence="7">
    <location>
        <begin position="348"/>
        <end position="422"/>
    </location>
</feature>
<evidence type="ECO:0000313" key="9">
    <source>
        <dbReference type="EMBL" id="MEI5983578.1"/>
    </source>
</evidence>
<keyword evidence="4" id="KW-0472">Membrane</keyword>
<comment type="subcellular location">
    <subcellularLocation>
        <location evidence="1">Cell outer membrane</location>
    </subcellularLocation>
</comment>
<comment type="caution">
    <text evidence="9">The sequence shown here is derived from an EMBL/GenBank/DDBJ whole genome shotgun (WGS) entry which is preliminary data.</text>
</comment>
<dbReference type="SUPFAM" id="SSF48452">
    <property type="entry name" value="TPR-like"/>
    <property type="match status" value="1"/>
</dbReference>
<keyword evidence="5" id="KW-0998">Cell outer membrane</keyword>
<dbReference type="Proteomes" id="UP001363035">
    <property type="component" value="Unassembled WGS sequence"/>
</dbReference>
<dbReference type="EMBL" id="JAYLLN010000002">
    <property type="protein sequence ID" value="MEI5983578.1"/>
    <property type="molecule type" value="Genomic_DNA"/>
</dbReference>
<evidence type="ECO:0000256" key="2">
    <source>
        <dbReference type="ARBA" id="ARBA00006275"/>
    </source>
</evidence>
<feature type="signal peptide" evidence="6">
    <location>
        <begin position="1"/>
        <end position="22"/>
    </location>
</feature>
<dbReference type="Gene3D" id="1.25.40.390">
    <property type="match status" value="1"/>
</dbReference>
<evidence type="ECO:0000313" key="10">
    <source>
        <dbReference type="Proteomes" id="UP001363035"/>
    </source>
</evidence>
<feature type="domain" description="SusD-like N-terminal" evidence="8">
    <location>
        <begin position="25"/>
        <end position="229"/>
    </location>
</feature>
<sequence>MKTKHILSYSFLALALTLSSCGKKLDLAPHSEIPTDEALETANDVNNAVVGAYTIIARGSLYGTNLVMVPEIYASPGYVQWTGSFGTFRQIASQNIISTNADVARTWTDAYRAINACNTVIEALGVVSDPTQKSIINGKALFVRGIMYFELVRLYGLPYEAGGANSTPSVPIFLKSVKNFPDLQYGATRSSVADVYKQAENDLTAAIGMLGDSPADLYAAKGMLARLYLQQQDYGKALTQANDVISSGDYTLTDNLEAPFRVKNSSEGVFEIRQNEQSNAGTSNDGLTTFFASYVNNTGGLVGRGDLNIQDAFYETYDPADKRRTEMIYDGNGAKSGWFTKKWYGYFDNIPIVRLTELYLTRAECNVRLNSSVGAAPLDDINLLRKRAGLDDLAAVTLEDVLQERTFELAFEGYRLHDLKRTKRNIGTLPYNSPKLVYPVPYGERSVNPELGQNEGYN</sequence>
<gene>
    <name evidence="9" type="ORF">VJ786_01550</name>
</gene>
<comment type="similarity">
    <text evidence="2">Belongs to the SusD family.</text>
</comment>
<evidence type="ECO:0000256" key="6">
    <source>
        <dbReference type="SAM" id="SignalP"/>
    </source>
</evidence>
<evidence type="ECO:0000256" key="3">
    <source>
        <dbReference type="ARBA" id="ARBA00022729"/>
    </source>
</evidence>
<dbReference type="InterPro" id="IPR033985">
    <property type="entry name" value="SusD-like_N"/>
</dbReference>
<keyword evidence="3 6" id="KW-0732">Signal</keyword>
<dbReference type="Pfam" id="PF07980">
    <property type="entry name" value="SusD_RagB"/>
    <property type="match status" value="1"/>
</dbReference>
<name>A0ABU8I1P7_9SPHI</name>
<dbReference type="Pfam" id="PF14322">
    <property type="entry name" value="SusD-like_3"/>
    <property type="match status" value="1"/>
</dbReference>
<accession>A0ABU8I1P7</accession>
<evidence type="ECO:0000256" key="4">
    <source>
        <dbReference type="ARBA" id="ARBA00023136"/>
    </source>
</evidence>
<dbReference type="RefSeq" id="WP_134776295.1">
    <property type="nucleotide sequence ID" value="NZ_JAYLLN010000002.1"/>
</dbReference>
<dbReference type="InterPro" id="IPR012944">
    <property type="entry name" value="SusD_RagB_dom"/>
</dbReference>
<proteinExistence type="inferred from homology"/>
<protein>
    <submittedName>
        <fullName evidence="9">RagB/SusD family nutrient uptake outer membrane protein</fullName>
    </submittedName>
</protein>
<feature type="chain" id="PRO_5046945772" evidence="6">
    <location>
        <begin position="23"/>
        <end position="458"/>
    </location>
</feature>